<gene>
    <name evidence="1" type="ORF">ARMGADRAFT_1006166</name>
</gene>
<evidence type="ECO:0000313" key="2">
    <source>
        <dbReference type="Proteomes" id="UP000217790"/>
    </source>
</evidence>
<keyword evidence="2" id="KW-1185">Reference proteome</keyword>
<protein>
    <submittedName>
        <fullName evidence="1">Uncharacterized protein</fullName>
    </submittedName>
</protein>
<reference evidence="2" key="1">
    <citation type="journal article" date="2017" name="Nat. Ecol. Evol.">
        <title>Genome expansion and lineage-specific genetic innovations in the forest pathogenic fungi Armillaria.</title>
        <authorList>
            <person name="Sipos G."/>
            <person name="Prasanna A.N."/>
            <person name="Walter M.C."/>
            <person name="O'Connor E."/>
            <person name="Balint B."/>
            <person name="Krizsan K."/>
            <person name="Kiss B."/>
            <person name="Hess J."/>
            <person name="Varga T."/>
            <person name="Slot J."/>
            <person name="Riley R."/>
            <person name="Boka B."/>
            <person name="Rigling D."/>
            <person name="Barry K."/>
            <person name="Lee J."/>
            <person name="Mihaltcheva S."/>
            <person name="LaButti K."/>
            <person name="Lipzen A."/>
            <person name="Waldron R."/>
            <person name="Moloney N.M."/>
            <person name="Sperisen C."/>
            <person name="Kredics L."/>
            <person name="Vagvoelgyi C."/>
            <person name="Patrignani A."/>
            <person name="Fitzpatrick D."/>
            <person name="Nagy I."/>
            <person name="Doyle S."/>
            <person name="Anderson J.B."/>
            <person name="Grigoriev I.V."/>
            <person name="Gueldener U."/>
            <person name="Muensterkoetter M."/>
            <person name="Nagy L.G."/>
        </authorList>
    </citation>
    <scope>NUCLEOTIDE SEQUENCE [LARGE SCALE GENOMIC DNA]</scope>
    <source>
        <strain evidence="2">Ar21-2</strain>
    </source>
</reference>
<dbReference type="Proteomes" id="UP000217790">
    <property type="component" value="Unassembled WGS sequence"/>
</dbReference>
<organism evidence="1 2">
    <name type="scientific">Armillaria gallica</name>
    <name type="common">Bulbous honey fungus</name>
    <name type="synonym">Armillaria bulbosa</name>
    <dbReference type="NCBI Taxonomy" id="47427"/>
    <lineage>
        <taxon>Eukaryota</taxon>
        <taxon>Fungi</taxon>
        <taxon>Dikarya</taxon>
        <taxon>Basidiomycota</taxon>
        <taxon>Agaricomycotina</taxon>
        <taxon>Agaricomycetes</taxon>
        <taxon>Agaricomycetidae</taxon>
        <taxon>Agaricales</taxon>
        <taxon>Marasmiineae</taxon>
        <taxon>Physalacriaceae</taxon>
        <taxon>Armillaria</taxon>
    </lineage>
</organism>
<evidence type="ECO:0000313" key="1">
    <source>
        <dbReference type="EMBL" id="PBL02841.1"/>
    </source>
</evidence>
<proteinExistence type="predicted"/>
<accession>A0A2H3E927</accession>
<dbReference type="AlphaFoldDB" id="A0A2H3E927"/>
<dbReference type="EMBL" id="KZ293645">
    <property type="protein sequence ID" value="PBL02841.1"/>
    <property type="molecule type" value="Genomic_DNA"/>
</dbReference>
<sequence>MATRRSALRGHIRNIPYENAVTHLAIDYIQFTEDTMIFEPRVAVSGPRGGAVT</sequence>
<name>A0A2H3E927_ARMGA</name>
<dbReference type="InParanoid" id="A0A2H3E927"/>